<dbReference type="GO" id="GO:0032259">
    <property type="term" value="P:methylation"/>
    <property type="evidence" value="ECO:0007669"/>
    <property type="project" value="UniProtKB-KW"/>
</dbReference>
<dbReference type="Pfam" id="PF05175">
    <property type="entry name" value="MTS"/>
    <property type="match status" value="1"/>
</dbReference>
<dbReference type="PANTHER" id="PTHR47739:SF1">
    <property type="entry name" value="TRNA1(VAL) (ADENINE(37)-N6)-METHYLTRANSFERASE"/>
    <property type="match status" value="1"/>
</dbReference>
<dbReference type="GO" id="GO:0008170">
    <property type="term" value="F:N-methyltransferase activity"/>
    <property type="evidence" value="ECO:0007669"/>
    <property type="project" value="UniProtKB-ARBA"/>
</dbReference>
<organism evidence="4 5">
    <name type="scientific">Qingshengfaniella alkalisoli</name>
    <dbReference type="NCBI Taxonomy" id="2599296"/>
    <lineage>
        <taxon>Bacteria</taxon>
        <taxon>Pseudomonadati</taxon>
        <taxon>Pseudomonadota</taxon>
        <taxon>Alphaproteobacteria</taxon>
        <taxon>Rhodobacterales</taxon>
        <taxon>Paracoccaceae</taxon>
        <taxon>Qingshengfaniella</taxon>
    </lineage>
</organism>
<keyword evidence="5" id="KW-1185">Reference proteome</keyword>
<dbReference type="InterPro" id="IPR007848">
    <property type="entry name" value="Small_mtfrase_dom"/>
</dbReference>
<accession>A0A5B8I7S8</accession>
<gene>
    <name evidence="4" type="ORF">FPZ52_02430</name>
</gene>
<keyword evidence="4" id="KW-0808">Transferase</keyword>
<dbReference type="Gene3D" id="3.40.50.150">
    <property type="entry name" value="Vaccinia Virus protein VP39"/>
    <property type="match status" value="1"/>
</dbReference>
<evidence type="ECO:0000313" key="5">
    <source>
        <dbReference type="Proteomes" id="UP000318483"/>
    </source>
</evidence>
<sequence>MIPEISRDKFLDGRLLIDQPKQGYRAGIDPVLLAAAVPAVSGQTVLELGCGVGTASLCLSARVRDLTLTGVEIQPDYAELARANARRAKVLLQVLETDIRALPMAVRQKNFDHVFANPPYYLREQGTTAQDEGREQALGEGAPLSDWVDVAVKRLAPGGCLTMIQNADRLPEMLAAAFGRLGAVEVLPLVSRSGRSAGRIILRGRKGRRTPFRLLSPLVLHQGATHFSDADSYRPEIDAVLRGGACLPGFES</sequence>
<dbReference type="PROSITE" id="PS00092">
    <property type="entry name" value="N6_MTASE"/>
    <property type="match status" value="1"/>
</dbReference>
<proteinExistence type="predicted"/>
<name>A0A5B8I7S8_9RHOB</name>
<dbReference type="OrthoDB" id="5489421at2"/>
<dbReference type="KEGG" id="lit:FPZ52_02430"/>
<dbReference type="CDD" id="cd02440">
    <property type="entry name" value="AdoMet_MTases"/>
    <property type="match status" value="1"/>
</dbReference>
<dbReference type="InterPro" id="IPR029063">
    <property type="entry name" value="SAM-dependent_MTases_sf"/>
</dbReference>
<dbReference type="EMBL" id="CP042261">
    <property type="protein sequence ID" value="QDY68586.1"/>
    <property type="molecule type" value="Genomic_DNA"/>
</dbReference>
<reference evidence="4 5" key="1">
    <citation type="submission" date="2019-07" db="EMBL/GenBank/DDBJ databases">
        <title>Litoreibacter alkalisoli sp. nov., isolated from saline-alkaline soil.</title>
        <authorList>
            <person name="Wang S."/>
            <person name="Xu L."/>
            <person name="Xing Y.-T."/>
            <person name="Sun J.-Q."/>
        </authorList>
    </citation>
    <scope>NUCLEOTIDE SEQUENCE [LARGE SCALE GENOMIC DNA]</scope>
    <source>
        <strain evidence="4 5">LN3S51</strain>
    </source>
</reference>
<feature type="domain" description="Methyltransferase small" evidence="3">
    <location>
        <begin position="32"/>
        <end position="182"/>
    </location>
</feature>
<dbReference type="GO" id="GO:0008757">
    <property type="term" value="F:S-adenosylmethionine-dependent methyltransferase activity"/>
    <property type="evidence" value="ECO:0007669"/>
    <property type="project" value="UniProtKB-ARBA"/>
</dbReference>
<evidence type="ECO:0000259" key="3">
    <source>
        <dbReference type="Pfam" id="PF05175"/>
    </source>
</evidence>
<dbReference type="AlphaFoldDB" id="A0A5B8I7S8"/>
<dbReference type="InterPro" id="IPR002052">
    <property type="entry name" value="DNA_methylase_N6_adenine_CS"/>
</dbReference>
<protein>
    <submittedName>
        <fullName evidence="4">Methyltransferase</fullName>
    </submittedName>
</protein>
<evidence type="ECO:0000313" key="4">
    <source>
        <dbReference type="EMBL" id="QDY68586.1"/>
    </source>
</evidence>
<dbReference type="RefSeq" id="WP_146363357.1">
    <property type="nucleotide sequence ID" value="NZ_CP042261.1"/>
</dbReference>
<keyword evidence="1 4" id="KW-0489">Methyltransferase</keyword>
<evidence type="ECO:0000256" key="1">
    <source>
        <dbReference type="ARBA" id="ARBA00022603"/>
    </source>
</evidence>
<dbReference type="GO" id="GO:0003676">
    <property type="term" value="F:nucleic acid binding"/>
    <property type="evidence" value="ECO:0007669"/>
    <property type="project" value="InterPro"/>
</dbReference>
<dbReference type="Proteomes" id="UP000318483">
    <property type="component" value="Chromosome"/>
</dbReference>
<evidence type="ECO:0000256" key="2">
    <source>
        <dbReference type="ARBA" id="ARBA00022691"/>
    </source>
</evidence>
<keyword evidence="2" id="KW-0949">S-adenosyl-L-methionine</keyword>
<dbReference type="InterPro" id="IPR050210">
    <property type="entry name" value="tRNA_Adenine-N(6)_MTase"/>
</dbReference>
<dbReference type="SUPFAM" id="SSF53335">
    <property type="entry name" value="S-adenosyl-L-methionine-dependent methyltransferases"/>
    <property type="match status" value="1"/>
</dbReference>
<dbReference type="PANTHER" id="PTHR47739">
    <property type="entry name" value="TRNA1(VAL) (ADENINE(37)-N6)-METHYLTRANSFERASE"/>
    <property type="match status" value="1"/>
</dbReference>